<accession>A0A0R1ZWK7</accession>
<evidence type="ECO:0008006" key="4">
    <source>
        <dbReference type="Google" id="ProtNLM"/>
    </source>
</evidence>
<evidence type="ECO:0000313" key="2">
    <source>
        <dbReference type="EMBL" id="KRM55459.1"/>
    </source>
</evidence>
<feature type="transmembrane region" description="Helical" evidence="1">
    <location>
        <begin position="29"/>
        <end position="54"/>
    </location>
</feature>
<keyword evidence="1" id="KW-0472">Membrane</keyword>
<dbReference type="STRING" id="1291052.FC18_GL001354"/>
<protein>
    <recommendedName>
        <fullName evidence="4">Phage abortive infection protein</fullName>
    </recommendedName>
</protein>
<evidence type="ECO:0000256" key="1">
    <source>
        <dbReference type="SAM" id="Phobius"/>
    </source>
</evidence>
<dbReference type="AlphaFoldDB" id="A0A0R1ZWK7"/>
<dbReference type="EMBL" id="AYYO01000022">
    <property type="protein sequence ID" value="KRM55459.1"/>
    <property type="molecule type" value="Genomic_DNA"/>
</dbReference>
<keyword evidence="1" id="KW-0812">Transmembrane</keyword>
<name>A0A0R1ZWK7_9LACO</name>
<proteinExistence type="predicted"/>
<gene>
    <name evidence="2" type="ORF">FC18_GL001354</name>
</gene>
<sequence>MESMMLVLLGYTHMSGWYDAAWWVSIREVITVGSMIVGLLAAGVALATFVNTLAVEKQELSAKRFRQTVAVIEDYNEKRIAVLAKYAQEMDDFLNDIKFSDINNTDKHDDVRLYLNHAAATANASEVLHYLNLLGFFLENEQYIAKEDLLQSFESEIHYYFSNPEYQYPIVTLMRFTSMRYVNRLFNEVGIEISIRR</sequence>
<comment type="caution">
    <text evidence="2">The sequence shown here is derived from an EMBL/GenBank/DDBJ whole genome shotgun (WGS) entry which is preliminary data.</text>
</comment>
<reference evidence="2 3" key="1">
    <citation type="journal article" date="2015" name="Genome Announc.">
        <title>Expanding the biotechnology potential of lactobacilli through comparative genomics of 213 strains and associated genera.</title>
        <authorList>
            <person name="Sun Z."/>
            <person name="Harris H.M."/>
            <person name="McCann A."/>
            <person name="Guo C."/>
            <person name="Argimon S."/>
            <person name="Zhang W."/>
            <person name="Yang X."/>
            <person name="Jeffery I.B."/>
            <person name="Cooney J.C."/>
            <person name="Kagawa T.F."/>
            <person name="Liu W."/>
            <person name="Song Y."/>
            <person name="Salvetti E."/>
            <person name="Wrobel A."/>
            <person name="Rasinkangas P."/>
            <person name="Parkhill J."/>
            <person name="Rea M.C."/>
            <person name="O'Sullivan O."/>
            <person name="Ritari J."/>
            <person name="Douillard F.P."/>
            <person name="Paul Ross R."/>
            <person name="Yang R."/>
            <person name="Briner A.E."/>
            <person name="Felis G.E."/>
            <person name="de Vos W.M."/>
            <person name="Barrangou R."/>
            <person name="Klaenhammer T.R."/>
            <person name="Caufield P.W."/>
            <person name="Cui Y."/>
            <person name="Zhang H."/>
            <person name="O'Toole P.W."/>
        </authorList>
    </citation>
    <scope>NUCLEOTIDE SEQUENCE [LARGE SCALE GENOMIC DNA]</scope>
    <source>
        <strain evidence="2 3">DSM 20505</strain>
    </source>
</reference>
<keyword evidence="3" id="KW-1185">Reference proteome</keyword>
<dbReference type="RefSeq" id="WP_156660875.1">
    <property type="nucleotide sequence ID" value="NZ_AYYO01000022.1"/>
</dbReference>
<organism evidence="2 3">
    <name type="scientific">Lacticaseibacillus sharpeae JCM 1186 = DSM 20505</name>
    <dbReference type="NCBI Taxonomy" id="1291052"/>
    <lineage>
        <taxon>Bacteria</taxon>
        <taxon>Bacillati</taxon>
        <taxon>Bacillota</taxon>
        <taxon>Bacilli</taxon>
        <taxon>Lactobacillales</taxon>
        <taxon>Lactobacillaceae</taxon>
        <taxon>Lacticaseibacillus</taxon>
    </lineage>
</organism>
<dbReference type="Proteomes" id="UP000051679">
    <property type="component" value="Unassembled WGS sequence"/>
</dbReference>
<dbReference type="PATRIC" id="fig|1291052.5.peg.1372"/>
<keyword evidence="1" id="KW-1133">Transmembrane helix</keyword>
<evidence type="ECO:0000313" key="3">
    <source>
        <dbReference type="Proteomes" id="UP000051679"/>
    </source>
</evidence>